<protein>
    <submittedName>
        <fullName evidence="1">Uncharacterized protein</fullName>
    </submittedName>
</protein>
<organism evidence="1">
    <name type="scientific">Candidatus Kentrum sp. FM</name>
    <dbReference type="NCBI Taxonomy" id="2126340"/>
    <lineage>
        <taxon>Bacteria</taxon>
        <taxon>Pseudomonadati</taxon>
        <taxon>Pseudomonadota</taxon>
        <taxon>Gammaproteobacteria</taxon>
        <taxon>Candidatus Kentrum</taxon>
    </lineage>
</organism>
<name>A0A450SE65_9GAMM</name>
<gene>
    <name evidence="1" type="ORF">BECKFM1743C_GA0114222_100926</name>
</gene>
<evidence type="ECO:0000313" key="1">
    <source>
        <dbReference type="EMBL" id="VFJ50979.1"/>
    </source>
</evidence>
<accession>A0A450SE65</accession>
<proteinExistence type="predicted"/>
<dbReference type="EMBL" id="CAADFA010000092">
    <property type="protein sequence ID" value="VFJ50979.1"/>
    <property type="molecule type" value="Genomic_DNA"/>
</dbReference>
<reference evidence="1" key="1">
    <citation type="submission" date="2019-02" db="EMBL/GenBank/DDBJ databases">
        <authorList>
            <person name="Gruber-Vodicka R. H."/>
            <person name="Seah K. B. B."/>
        </authorList>
    </citation>
    <scope>NUCLEOTIDE SEQUENCE</scope>
    <source>
        <strain evidence="1">BECK_BZ165</strain>
    </source>
</reference>
<dbReference type="AlphaFoldDB" id="A0A450SE65"/>
<sequence>MLCRNIYTLLFGVADISIVKNIEQENPKHHLP</sequence>